<dbReference type="PANTHER" id="PTHR31662:SF33">
    <property type="entry name" value="DNA-BINDING STOREKEEPER PROTEIN TRANSCRIPTIONAL REGULATOR-LIKE PROTEIN"/>
    <property type="match status" value="1"/>
</dbReference>
<evidence type="ECO:0000259" key="3">
    <source>
        <dbReference type="Pfam" id="PF04504"/>
    </source>
</evidence>
<feature type="region of interest" description="Disordered" evidence="2">
    <location>
        <begin position="1"/>
        <end position="156"/>
    </location>
</feature>
<feature type="compositionally biased region" description="Acidic residues" evidence="2">
    <location>
        <begin position="48"/>
        <end position="60"/>
    </location>
</feature>
<dbReference type="Pfam" id="PF04504">
    <property type="entry name" value="GeBP-like_DBD"/>
    <property type="match status" value="1"/>
</dbReference>
<comment type="similarity">
    <text evidence="1">Belongs to the GeBP family.</text>
</comment>
<evidence type="ECO:0000313" key="5">
    <source>
        <dbReference type="Proteomes" id="UP001189624"/>
    </source>
</evidence>
<proteinExistence type="inferred from homology"/>
<name>A0AA86SDU1_9FABA</name>
<dbReference type="Gramene" id="rna-AYBTSS11_LOCUS15809">
    <property type="protein sequence ID" value="CAJ1953365.1"/>
    <property type="gene ID" value="gene-AYBTSS11_LOCUS15809"/>
</dbReference>
<protein>
    <recommendedName>
        <fullName evidence="3">Glabrous enhancer-binding protein-like DBD domain-containing protein</fullName>
    </recommendedName>
</protein>
<dbReference type="GO" id="GO:0005634">
    <property type="term" value="C:nucleus"/>
    <property type="evidence" value="ECO:0007669"/>
    <property type="project" value="TreeGrafter"/>
</dbReference>
<evidence type="ECO:0000313" key="4">
    <source>
        <dbReference type="EMBL" id="CAJ1953365.1"/>
    </source>
</evidence>
<dbReference type="InterPro" id="IPR053932">
    <property type="entry name" value="GeBP-like_DBD"/>
</dbReference>
<accession>A0AA86SDU1</accession>
<feature type="compositionally biased region" description="Low complexity" evidence="2">
    <location>
        <begin position="98"/>
        <end position="109"/>
    </location>
</feature>
<organism evidence="4 5">
    <name type="scientific">Sphenostylis stenocarpa</name>
    <dbReference type="NCBI Taxonomy" id="92480"/>
    <lineage>
        <taxon>Eukaryota</taxon>
        <taxon>Viridiplantae</taxon>
        <taxon>Streptophyta</taxon>
        <taxon>Embryophyta</taxon>
        <taxon>Tracheophyta</taxon>
        <taxon>Spermatophyta</taxon>
        <taxon>Magnoliopsida</taxon>
        <taxon>eudicotyledons</taxon>
        <taxon>Gunneridae</taxon>
        <taxon>Pentapetalae</taxon>
        <taxon>rosids</taxon>
        <taxon>fabids</taxon>
        <taxon>Fabales</taxon>
        <taxon>Fabaceae</taxon>
        <taxon>Papilionoideae</taxon>
        <taxon>50 kb inversion clade</taxon>
        <taxon>NPAAA clade</taxon>
        <taxon>indigoferoid/millettioid clade</taxon>
        <taxon>Phaseoleae</taxon>
        <taxon>Sphenostylis</taxon>
    </lineage>
</organism>
<dbReference type="PANTHER" id="PTHR31662">
    <property type="entry name" value="BNAANNG10740D PROTEIN-RELATED"/>
    <property type="match status" value="1"/>
</dbReference>
<evidence type="ECO:0000256" key="2">
    <source>
        <dbReference type="SAM" id="MobiDB-lite"/>
    </source>
</evidence>
<feature type="region of interest" description="Disordered" evidence="2">
    <location>
        <begin position="259"/>
        <end position="303"/>
    </location>
</feature>
<feature type="compositionally biased region" description="Low complexity" evidence="2">
    <location>
        <begin position="30"/>
        <end position="40"/>
    </location>
</feature>
<reference evidence="4" key="1">
    <citation type="submission" date="2023-10" db="EMBL/GenBank/DDBJ databases">
        <authorList>
            <person name="Domelevo Entfellner J.-B."/>
        </authorList>
    </citation>
    <scope>NUCLEOTIDE SEQUENCE</scope>
</reference>
<dbReference type="Proteomes" id="UP001189624">
    <property type="component" value="Chromosome 4"/>
</dbReference>
<dbReference type="EMBL" id="OY731401">
    <property type="protein sequence ID" value="CAJ1953365.1"/>
    <property type="molecule type" value="Genomic_DNA"/>
</dbReference>
<keyword evidence="5" id="KW-1185">Reference proteome</keyword>
<evidence type="ECO:0000256" key="1">
    <source>
        <dbReference type="ARBA" id="ARBA00010820"/>
    </source>
</evidence>
<gene>
    <name evidence="4" type="ORF">AYBTSS11_LOCUS15809</name>
</gene>
<dbReference type="AlphaFoldDB" id="A0AA86SDU1"/>
<dbReference type="GO" id="GO:0006355">
    <property type="term" value="P:regulation of DNA-templated transcription"/>
    <property type="evidence" value="ECO:0007669"/>
    <property type="project" value="InterPro"/>
</dbReference>
<sequence length="375" mass="41418">MPQKRKQRPPPIEDPPTVSSSESEEDDEQAPSSQPHAAPAGVQVSSSGEEDDSSQEEDDEQRPILPASAPSNPRPKFSSSESESDTDSEPTRAKSKPADQAQRAPAPAQSGSKRPASVTEPKRAKKKPTGAPSSSVPNDEAVEDGKKSGGQGKMFQRIWSDEDVLGILKGMNEFIAMTGQDPYRYVDAFHNFVKKSLHLEASSSQLKEKIRRLRKKFETLEQREKQGQEPRFVSPHDETVYEISKKIWGDGANGLIEKPKKAAAKTPKREAVNSSAAKPKAKPPSEPSVLPSDLPESGKHDGNDVSLLYREISRFQELDEEDMKKGLTLIGESKRKELEGRWKNLRHAEMELLVNRSLLIAEQIKLVSEALHSSC</sequence>
<feature type="domain" description="Glabrous enhancer-binding protein-like DBD" evidence="3">
    <location>
        <begin position="155"/>
        <end position="249"/>
    </location>
</feature>
<dbReference type="InterPro" id="IPR007592">
    <property type="entry name" value="GEBP"/>
</dbReference>